<accession>A0ABZ3H8J2</accession>
<dbReference type="PANTHER" id="PTHR42899:SF1">
    <property type="entry name" value="SPERMATOGENESIS-ASSOCIATED PROTEIN 20"/>
    <property type="match status" value="1"/>
</dbReference>
<dbReference type="InterPro" id="IPR008928">
    <property type="entry name" value="6-hairpin_glycosidase_sf"/>
</dbReference>
<protein>
    <submittedName>
        <fullName evidence="2">Thioredoxin domain-containing protein</fullName>
    </submittedName>
</protein>
<dbReference type="SUPFAM" id="SSF48208">
    <property type="entry name" value="Six-hairpin glycosidases"/>
    <property type="match status" value="1"/>
</dbReference>
<dbReference type="InterPro" id="IPR024705">
    <property type="entry name" value="Ssp411"/>
</dbReference>
<reference evidence="2 3" key="1">
    <citation type="submission" date="2024-03" db="EMBL/GenBank/DDBJ databases">
        <title>Sulfurimonas sp. HSL3-1.</title>
        <authorList>
            <person name="Wang S."/>
        </authorList>
    </citation>
    <scope>NUCLEOTIDE SEQUENCE [LARGE SCALE GENOMIC DNA]</scope>
    <source>
        <strain evidence="2 3">HSL3-1</strain>
    </source>
</reference>
<dbReference type="EMBL" id="CP147920">
    <property type="protein sequence ID" value="XAU14020.1"/>
    <property type="molecule type" value="Genomic_DNA"/>
</dbReference>
<evidence type="ECO:0000313" key="2">
    <source>
        <dbReference type="EMBL" id="XAU14020.1"/>
    </source>
</evidence>
<dbReference type="Gene3D" id="3.40.30.10">
    <property type="entry name" value="Glutaredoxin"/>
    <property type="match status" value="1"/>
</dbReference>
<dbReference type="PIRSF" id="PIRSF006402">
    <property type="entry name" value="UCP006402_thioredoxin"/>
    <property type="match status" value="1"/>
</dbReference>
<dbReference type="SUPFAM" id="SSF52833">
    <property type="entry name" value="Thioredoxin-like"/>
    <property type="match status" value="1"/>
</dbReference>
<dbReference type="InterPro" id="IPR036249">
    <property type="entry name" value="Thioredoxin-like_sf"/>
</dbReference>
<proteinExistence type="predicted"/>
<dbReference type="CDD" id="cd02955">
    <property type="entry name" value="SSP411"/>
    <property type="match status" value="1"/>
</dbReference>
<evidence type="ECO:0000259" key="1">
    <source>
        <dbReference type="Pfam" id="PF03190"/>
    </source>
</evidence>
<feature type="domain" description="Spermatogenesis-associated protein 20-like TRX" evidence="1">
    <location>
        <begin position="2"/>
        <end position="164"/>
    </location>
</feature>
<dbReference type="Pfam" id="PF03190">
    <property type="entry name" value="Thioredox_DsbH"/>
    <property type="match status" value="1"/>
</dbReference>
<dbReference type="Proteomes" id="UP001447842">
    <property type="component" value="Chromosome"/>
</dbReference>
<name>A0ABZ3H8J2_9BACT</name>
<dbReference type="PANTHER" id="PTHR42899">
    <property type="entry name" value="SPERMATOGENESIS-ASSOCIATED PROTEIN 20"/>
    <property type="match status" value="1"/>
</dbReference>
<dbReference type="InterPro" id="IPR004879">
    <property type="entry name" value="Ssp411-like_TRX"/>
</dbReference>
<dbReference type="RefSeq" id="WP_345971849.1">
    <property type="nucleotide sequence ID" value="NZ_CP147920.1"/>
</dbReference>
<sequence length="646" mass="73393">MPNRLANEDSPYLQQHKNNPVDWYPWCDEAFARARDEKRPIFISIGYSSCHWCHVMEHEVFENEAIAAYLNEHFISIKVDREERPDLDKYYQEVHQLLNRRAGGWPASIFCTPDNKPFYAGTYIPPTTRDRMLGFTELTEIIATKVAEGDEKLFQNADEIQNYLKPEARPKEATVLKPSLATGFVKQALHNFESTHGGFSQQPKFPHTSTLNALLDIVLLQNDADAKKMVTQTLSTMHRGGMYDLVDGGFCRYSVDPEWLVPHFEKMTYDNGLLCELYARAGRMFGDASYTRTATEIADFMAAKMQEDGLFYSASDADSEGEEGTYFIVAYDVARAALIEDGFAEDDADAILETLHVTPGGNFEGRNILWLSEPVERPEWFAPVRDVFLRLRTEREYPFIDRKIQTSWNAMMIRGLFELGKSDPTYIEKAVTALKALQGFLMPDGTLYHTALIHSTPKIGAFLEDYAYLGTAFVKAYEATYDETYLMQAQQTANRALETLYDSGRWYFVRGEFVTDADPTDSSYPGSVGVMVDLLLSLGILVEEKYRHFAFKTLEYYSARLAKTPIYFPYLFNQALRYLYEDLVVKADAERLASAAGNISTVTYPYVHVKATDDNSYMLCGVQSCFAQLKSADEIAPTIKEKLPAL</sequence>
<gene>
    <name evidence="2" type="ORF">WCY31_07085</name>
</gene>
<evidence type="ECO:0000313" key="3">
    <source>
        <dbReference type="Proteomes" id="UP001447842"/>
    </source>
</evidence>
<keyword evidence="3" id="KW-1185">Reference proteome</keyword>
<organism evidence="2 3">
    <name type="scientific">Sulfurimonas diazotrophicus</name>
    <dbReference type="NCBI Taxonomy" id="3131939"/>
    <lineage>
        <taxon>Bacteria</taxon>
        <taxon>Pseudomonadati</taxon>
        <taxon>Campylobacterota</taxon>
        <taxon>Epsilonproteobacteria</taxon>
        <taxon>Campylobacterales</taxon>
        <taxon>Sulfurimonadaceae</taxon>
        <taxon>Sulfurimonas</taxon>
    </lineage>
</organism>